<evidence type="ECO:0000256" key="1">
    <source>
        <dbReference type="SAM" id="MobiDB-lite"/>
    </source>
</evidence>
<comment type="caution">
    <text evidence="3">The sequence shown here is derived from an EMBL/GenBank/DDBJ whole genome shotgun (WGS) entry which is preliminary data.</text>
</comment>
<dbReference type="GO" id="GO:0003824">
    <property type="term" value="F:catalytic activity"/>
    <property type="evidence" value="ECO:0007669"/>
    <property type="project" value="InterPro"/>
</dbReference>
<reference evidence="3 4" key="1">
    <citation type="submission" date="2018-02" db="EMBL/GenBank/DDBJ databases">
        <title>Genomic Encyclopedia of Archaeal and Bacterial Type Strains, Phase II (KMG-II): from individual species to whole genera.</title>
        <authorList>
            <person name="Goeker M."/>
        </authorList>
    </citation>
    <scope>NUCLEOTIDE SEQUENCE [LARGE SCALE GENOMIC DNA]</scope>
    <source>
        <strain evidence="3 4">DSM 22857</strain>
    </source>
</reference>
<evidence type="ECO:0000259" key="2">
    <source>
        <dbReference type="Pfam" id="PF03372"/>
    </source>
</evidence>
<sequence length="392" mass="42511">MDSYRIATFNVENLLHPGAFFHGRGDSAPYPEELFADKVRWIGSLLDEGRVDLVGFQEVFSFTALQRAVAAGTHLRGASVHAPGIEQGENLTVREDGAVEAEGPNVALATRFPVLSCEAVGDFPTGMHVPVHLVRAGDDDSEAATRFRRPVLRARVLLPGDVPATVFVAHLKSKRPKFVSDEDPADPLAQATGRVRSLVVRAVEALALRAMVVSVLDGPDGERGEPVILLGDLNDDLPAVSTQVVAGEEPRRYLSAERKLATRDTQLYSVHDIQSTRSFRDVGFTHIHEGRYELLDHIFVSQEFLAQFPDRVGEVVSTRVFNDHLQDERWTAARARGAVLVDGEPRWLPSARSDHGMPVTEIVVPGSAGPEPAGRQDAGAAVRTSPAPPGTP</sequence>
<dbReference type="InterPro" id="IPR036691">
    <property type="entry name" value="Endo/exonu/phosph_ase_sf"/>
</dbReference>
<dbReference type="SUPFAM" id="SSF56219">
    <property type="entry name" value="DNase I-like"/>
    <property type="match status" value="1"/>
</dbReference>
<organism evidence="3 4">
    <name type="scientific">Kineococcus xinjiangensis</name>
    <dbReference type="NCBI Taxonomy" id="512762"/>
    <lineage>
        <taxon>Bacteria</taxon>
        <taxon>Bacillati</taxon>
        <taxon>Actinomycetota</taxon>
        <taxon>Actinomycetes</taxon>
        <taxon>Kineosporiales</taxon>
        <taxon>Kineosporiaceae</taxon>
        <taxon>Kineococcus</taxon>
    </lineage>
</organism>
<dbReference type="Pfam" id="PF03372">
    <property type="entry name" value="Exo_endo_phos"/>
    <property type="match status" value="1"/>
</dbReference>
<keyword evidence="4" id="KW-1185">Reference proteome</keyword>
<feature type="domain" description="Endonuclease/exonuclease/phosphatase" evidence="2">
    <location>
        <begin position="8"/>
        <end position="315"/>
    </location>
</feature>
<dbReference type="InterPro" id="IPR005135">
    <property type="entry name" value="Endo/exonuclease/phosphatase"/>
</dbReference>
<dbReference type="RefSeq" id="WP_104434961.1">
    <property type="nucleotide sequence ID" value="NZ_PTJD01000015.1"/>
</dbReference>
<name>A0A2S6IDQ2_9ACTN</name>
<accession>A0A2S6IDQ2</accession>
<dbReference type="Gene3D" id="3.60.10.10">
    <property type="entry name" value="Endonuclease/exonuclease/phosphatase"/>
    <property type="match status" value="1"/>
</dbReference>
<dbReference type="Proteomes" id="UP000239485">
    <property type="component" value="Unassembled WGS sequence"/>
</dbReference>
<protein>
    <recommendedName>
        <fullName evidence="2">Endonuclease/exonuclease/phosphatase domain-containing protein</fullName>
    </recommendedName>
</protein>
<feature type="region of interest" description="Disordered" evidence="1">
    <location>
        <begin position="364"/>
        <end position="392"/>
    </location>
</feature>
<evidence type="ECO:0000313" key="3">
    <source>
        <dbReference type="EMBL" id="PPK92348.1"/>
    </source>
</evidence>
<gene>
    <name evidence="3" type="ORF">CLV92_11594</name>
</gene>
<evidence type="ECO:0000313" key="4">
    <source>
        <dbReference type="Proteomes" id="UP000239485"/>
    </source>
</evidence>
<dbReference type="AlphaFoldDB" id="A0A2S6IDQ2"/>
<dbReference type="OrthoDB" id="833328at2"/>
<proteinExistence type="predicted"/>
<dbReference type="EMBL" id="PTJD01000015">
    <property type="protein sequence ID" value="PPK92348.1"/>
    <property type="molecule type" value="Genomic_DNA"/>
</dbReference>